<dbReference type="Gene3D" id="3.40.50.12780">
    <property type="entry name" value="N-terminal domain of ligase-like"/>
    <property type="match status" value="4"/>
</dbReference>
<sequence length="1612" mass="182845">MDFSIPEYLPVEAQRRLQELVQDFQEENLTQKGYTNKRAQLIDKYTSYNGGRNESVSSDRYEPRISIDSDNKSTSTHNNVTRKIDSNHLQVYQTPDSHSLHKLSSASTNGTPVSALQNTRHQEIMPQSAFNTPQSNNGFVDTSTTPSSKVSLVKNNSLSQRASINRHNTSLHHRKKSSQISLPFDLIANQYDPMTPILPRVETLTPTFKGASLTYILQARSVIQQKETAIITINVKGKEKLLSWSKLHGRSERIAQELTKNKKKIHKMAKILLWFDQDDLLEFVVSLFGCFSADMVAVPVSFDTYSLNEIIEIIKLTNSKNILISDDCYKNLENLTTNNGKLKLLKSEFFQDINFIKTNDLGTYTKAKNINNIPNISYIEFTRTPLGKLSGVLMKHKTLENQFELFAQVLNSRNPKTKVIRPIKLSPGKTTASMATRYTVINSLDSTRNTGLIFGLLFNIFSGNLMIHINSKYLSMSSGNLETCVDKYRANVLLCDQLQLKQVVINYLDNPELMQKKNKRKIDFSCIKFCLTTCTTIDTEVSDMIVQKWLKNLGCIDASQCYSPVLTLPDFGGCFLSFRDQLSIPPKTLKKVHGQVQLITDDNFSAEYDDSAESTGNGSLIKFKNNTQDDIYIEKEPLKDNVIKISSTPMVGASSSAQKHIKLSAFGFPLVDSFLAVVNPDDGTLVQDSTVGELWISSSSMTNEFYHMDKVNDFVFKAKLNYNKMFRMLEKSNAMQQSFQKLKAIMQICPSETSFLRTKLIGFVHNNKIYVLSLVEDMVLQNKLIRLSNGLHTCDLTSSSVTSTSSDAASSLSLSANLHNRDPRLLKKRVVQTHYLQHITENIVRTVEHVREISAFELPQYKLEHFLVICIESDLVKSSSEPSSSSDKVLNSFVDKIYKILWIFHRIQPMCIMVLPVGSLPKRYCSLEIANSTVEKKYFSAQLNVKFVKFQLDNVILDFIPRTSCENESVFSEHLSNYRHASIEDVILRQGHTQANFTQFFQTTNNNIVESSVDTRTHILLNKYKSIMEILEFRCGQQGNDLAYSDGYATAPPKNSNNYHKSITWSSFNNMVASYLKKIVESKTPLKSGDSIIVVSENSVEYAAMVITAFYCGFNIIPMPSFNQSSLTPQKDTEFFAKVVKAYKVKRIFCDFLNQTYIEDSNTVTGKFFKKLKHMLPRVTIFSKVKVKSQHNIKFFKSQIKSKLGTVREASVVFVDKSDDMSSKLVTTMSASTLLNLCKQYKNVLHLSSDFRLLSACSHTDQIGFVRSCLLGIYVGTTTTLYSVSDIKHDPKEFFMDMKNLTIKDLFLSKELFTFILMKAKENVLRGIPHILLPVKGRPDHYFNLKLVLKYPQAGCNMGNLNYIYENKFNPFISLRSYPPISIFLDCESLRVGIIKEVDPHEEPNCIEIHDSGVPVCEELRIMNPENGQNTYINELGEIFVSSSKSVDNYCLIDQSGKLVRDKFLTKQLMTDVGGKTFMRTGDLGFVKPFMIDNKQVNILFVLSEINNTIESSGFHCAVDLEKTVETIHACIEKCRVAKMGGYTIALVELRKELKNQKGNLVPIIASNILQKHKLIINLVCFVSRIKDSRSQTINDFVKNNENYIYGVYRSL</sequence>
<dbReference type="InterPro" id="IPR000873">
    <property type="entry name" value="AMP-dep_synth/lig_dom"/>
</dbReference>
<evidence type="ECO:0000256" key="1">
    <source>
        <dbReference type="SAM" id="MobiDB-lite"/>
    </source>
</evidence>
<proteinExistence type="predicted"/>
<dbReference type="EMBL" id="LPNM01000005">
    <property type="protein sequence ID" value="OEJ88415.1"/>
    <property type="molecule type" value="Genomic_DNA"/>
</dbReference>
<gene>
    <name evidence="3" type="ORF">AWRI3579_g685</name>
</gene>
<dbReference type="SUPFAM" id="SSF56801">
    <property type="entry name" value="Acetyl-CoA synthetase-like"/>
    <property type="match status" value="2"/>
</dbReference>
<dbReference type="Proteomes" id="UP000095728">
    <property type="component" value="Unassembled WGS sequence"/>
</dbReference>
<dbReference type="STRING" id="56408.A0A1E5RNF2"/>
<organism evidence="3 4">
    <name type="scientific">Hanseniaspora osmophila</name>
    <dbReference type="NCBI Taxonomy" id="56408"/>
    <lineage>
        <taxon>Eukaryota</taxon>
        <taxon>Fungi</taxon>
        <taxon>Dikarya</taxon>
        <taxon>Ascomycota</taxon>
        <taxon>Saccharomycotina</taxon>
        <taxon>Saccharomycetes</taxon>
        <taxon>Saccharomycodales</taxon>
        <taxon>Saccharomycodaceae</taxon>
        <taxon>Hanseniaspora</taxon>
    </lineage>
</organism>
<feature type="compositionally biased region" description="Basic and acidic residues" evidence="1">
    <location>
        <begin position="57"/>
        <end position="71"/>
    </location>
</feature>
<dbReference type="Pfam" id="PF06464">
    <property type="entry name" value="DMAP_binding"/>
    <property type="match status" value="1"/>
</dbReference>
<protein>
    <recommendedName>
        <fullName evidence="2">DMAP1-binding domain-containing protein</fullName>
    </recommendedName>
</protein>
<dbReference type="PANTHER" id="PTHR22754">
    <property type="entry name" value="DISCO-INTERACTING PROTEIN 2 DIP2 -RELATED"/>
    <property type="match status" value="1"/>
</dbReference>
<feature type="domain" description="DMAP1-binding" evidence="2">
    <location>
        <begin position="5"/>
        <end position="114"/>
    </location>
</feature>
<dbReference type="InParanoid" id="A0A1E5RNF2"/>
<dbReference type="Pfam" id="PF23024">
    <property type="entry name" value="AMP-dom_DIP2-like"/>
    <property type="match status" value="1"/>
</dbReference>
<accession>A0A1E5RNF2</accession>
<keyword evidence="4" id="KW-1185">Reference proteome</keyword>
<dbReference type="InterPro" id="IPR056881">
    <property type="entry name" value="Mug62_dom"/>
</dbReference>
<dbReference type="OrthoDB" id="69964at2759"/>
<dbReference type="InterPro" id="IPR010506">
    <property type="entry name" value="DMAP1-bd"/>
</dbReference>
<dbReference type="PROSITE" id="PS51912">
    <property type="entry name" value="DMAP1_BIND"/>
    <property type="match status" value="1"/>
</dbReference>
<feature type="region of interest" description="Disordered" evidence="1">
    <location>
        <begin position="51"/>
        <end position="78"/>
    </location>
</feature>
<reference evidence="4" key="1">
    <citation type="journal article" date="2016" name="Genome Announc.">
        <title>Genome sequences of three species of Hanseniaspora isolated from spontaneous wine fermentations.</title>
        <authorList>
            <person name="Sternes P.R."/>
            <person name="Lee D."/>
            <person name="Kutyna D.R."/>
            <person name="Borneman A.R."/>
        </authorList>
    </citation>
    <scope>NUCLEOTIDE SEQUENCE [LARGE SCALE GENOMIC DNA]</scope>
    <source>
        <strain evidence="4">AWRI3579</strain>
    </source>
</reference>
<dbReference type="PANTHER" id="PTHR22754:SF32">
    <property type="entry name" value="DISCO-INTERACTING PROTEIN 2"/>
    <property type="match status" value="1"/>
</dbReference>
<name>A0A1E5RNF2_9ASCO</name>
<dbReference type="GO" id="GO:0005829">
    <property type="term" value="C:cytosol"/>
    <property type="evidence" value="ECO:0007669"/>
    <property type="project" value="TreeGrafter"/>
</dbReference>
<feature type="region of interest" description="Disordered" evidence="1">
    <location>
        <begin position="129"/>
        <end position="150"/>
    </location>
</feature>
<evidence type="ECO:0000259" key="2">
    <source>
        <dbReference type="PROSITE" id="PS51912"/>
    </source>
</evidence>
<dbReference type="InterPro" id="IPR042099">
    <property type="entry name" value="ANL_N_sf"/>
</dbReference>
<evidence type="ECO:0000313" key="4">
    <source>
        <dbReference type="Proteomes" id="UP000095728"/>
    </source>
</evidence>
<dbReference type="Pfam" id="PF00501">
    <property type="entry name" value="AMP-binding"/>
    <property type="match status" value="1"/>
</dbReference>
<dbReference type="Pfam" id="PF24919">
    <property type="entry name" value="Mug62"/>
    <property type="match status" value="1"/>
</dbReference>
<dbReference type="InterPro" id="IPR025110">
    <property type="entry name" value="AMP-bd_C"/>
</dbReference>
<comment type="caution">
    <text evidence="3">The sequence shown here is derived from an EMBL/GenBank/DDBJ whole genome shotgun (WGS) entry which is preliminary data.</text>
</comment>
<evidence type="ECO:0000313" key="3">
    <source>
        <dbReference type="EMBL" id="OEJ88415.1"/>
    </source>
</evidence>
<dbReference type="FunCoup" id="A0A1E5RNF2">
    <property type="interactions" value="62"/>
</dbReference>